<accession>A0A7W8TW50</accession>
<evidence type="ECO:0000256" key="1">
    <source>
        <dbReference type="SAM" id="Phobius"/>
    </source>
</evidence>
<dbReference type="InterPro" id="IPR011047">
    <property type="entry name" value="Quinoprotein_ADH-like_sf"/>
</dbReference>
<proteinExistence type="predicted"/>
<keyword evidence="1" id="KW-0812">Transmembrane</keyword>
<evidence type="ECO:0000313" key="3">
    <source>
        <dbReference type="Proteomes" id="UP000580797"/>
    </source>
</evidence>
<dbReference type="AlphaFoldDB" id="A0A7W8TW50"/>
<keyword evidence="1" id="KW-1133">Transmembrane helix</keyword>
<name>A0A7W8TW50_9MICC</name>
<dbReference type="Proteomes" id="UP000580797">
    <property type="component" value="Unassembled WGS sequence"/>
</dbReference>
<gene>
    <name evidence="2" type="ORF">HD598_002749</name>
</gene>
<protein>
    <submittedName>
        <fullName evidence="2">Uncharacterized protein</fullName>
    </submittedName>
</protein>
<feature type="transmembrane region" description="Helical" evidence="1">
    <location>
        <begin position="105"/>
        <end position="126"/>
    </location>
</feature>
<dbReference type="EMBL" id="JACHDR010000002">
    <property type="protein sequence ID" value="MBB5514002.1"/>
    <property type="molecule type" value="Genomic_DNA"/>
</dbReference>
<sequence length="483" mass="51223">MTADEFDPASVPRFPIFSLVLNEDEGLVELDGLAIEPALGEQPKDAGIAEVVQKIKAHRLQAVRVRARTGVDDEVWDLVVTDQGNTYDVTPSISVETNSVKRRKYIAIIAGTAAVGVTAVAVVLMVTNSAKTPQPVGWDTPGVNAQIPVALPSGFATTATWSLPVDKNSTVTILNTGHLVSSDQAGNLVARDPKTGQPKWTGSEAPANIGELDQTTWAGTPSVAAASERALRVWDLRTPADGGVSVAHSIAVTNEEHVDTDGPTPFINRGDWVVSLPANDFSIRDVIIPAGTLPVLASLNDDITVIGRTNLHVVAADGSVTKTLPFTPPKSTAGQPTVSWVLDDTHVLVGWKGTTSVLAIVDTTTGKIAASSKVRNLPREEADILSDPNSKTAVLERLAINHGDKPAIKTLEDFQTTTIHEGIAYGEFPEGPAAVNLLTLTKPTPWATYTAEDPAPNLVTDDAAYVVTPMLDQTVLYRAERSE</sequence>
<dbReference type="RefSeq" id="WP_183667003.1">
    <property type="nucleotide sequence ID" value="NZ_BAAARH010000011.1"/>
</dbReference>
<reference evidence="2 3" key="1">
    <citation type="submission" date="2020-08" db="EMBL/GenBank/DDBJ databases">
        <title>Sequencing the genomes of 1000 actinobacteria strains.</title>
        <authorList>
            <person name="Klenk H.-P."/>
        </authorList>
    </citation>
    <scope>NUCLEOTIDE SEQUENCE [LARGE SCALE GENOMIC DNA]</scope>
    <source>
        <strain evidence="2 3">DSM 105783</strain>
    </source>
</reference>
<organism evidence="2 3">
    <name type="scientific">Neomicrococcus aestuarii</name>
    <dbReference type="NCBI Taxonomy" id="556325"/>
    <lineage>
        <taxon>Bacteria</taxon>
        <taxon>Bacillati</taxon>
        <taxon>Actinomycetota</taxon>
        <taxon>Actinomycetes</taxon>
        <taxon>Micrococcales</taxon>
        <taxon>Micrococcaceae</taxon>
        <taxon>Neomicrococcus</taxon>
    </lineage>
</organism>
<comment type="caution">
    <text evidence="2">The sequence shown here is derived from an EMBL/GenBank/DDBJ whole genome shotgun (WGS) entry which is preliminary data.</text>
</comment>
<keyword evidence="1" id="KW-0472">Membrane</keyword>
<dbReference type="SUPFAM" id="SSF50998">
    <property type="entry name" value="Quinoprotein alcohol dehydrogenase-like"/>
    <property type="match status" value="1"/>
</dbReference>
<evidence type="ECO:0000313" key="2">
    <source>
        <dbReference type="EMBL" id="MBB5514002.1"/>
    </source>
</evidence>